<dbReference type="SUPFAM" id="SSF53383">
    <property type="entry name" value="PLP-dependent transferases"/>
    <property type="match status" value="1"/>
</dbReference>
<dbReference type="PRINTS" id="PR00368">
    <property type="entry name" value="FADPNR"/>
</dbReference>
<dbReference type="SUPFAM" id="SSF51905">
    <property type="entry name" value="FAD/NAD(P)-binding domain"/>
    <property type="match status" value="1"/>
</dbReference>
<dbReference type="Proteomes" id="UP000557392">
    <property type="component" value="Unassembled WGS sequence"/>
</dbReference>
<accession>A0A7W6JRB2</accession>
<dbReference type="Gene3D" id="3.40.640.10">
    <property type="entry name" value="Type I PLP-dependent aspartate aminotransferase-like (Major domain)"/>
    <property type="match status" value="1"/>
</dbReference>
<keyword evidence="1 3" id="KW-0663">Pyridoxal phosphate</keyword>
<sequence length="820" mass="86214">MHKLPLIAPQPPRLSEMTEALRAIEARGIYSNGGPVVREFEARVVAELFGGVGAALAVNNATIGLILAIRQAAQGRKGKYALLPSFTFAATAHAAIWAGLTPILVDSDPNDWAASAEAEEAALARHAGEVAVLVPYDTFGTCIDLARYARLSEQHGVGVVVDAAASLGSLDAEGRGFATGANFANVFSMHATKTFATAEGGLIYSADADQVEALRRMHNFGFGAPRSATEPGTNAKLPEILGLLALAKLDEIDAVAGHRAALDKVYRTSLGDTVTFQATNARRQVAQFMPMLLPEGSDRAAVMAELAARGIGAGHYFAPHLAQQPYFQRECLRTSTPVADDLAARMLSLPITDAMTEADVATICDALHAALRKPRIVVPAAPQKILSTVLIGGGPAGIAFLISASKKGKLRELGASLAVVERGPSLGAGELPGYAITSDSTAETFLSAVKDNPEPAIAALTDHPAAREIAQYVGKLGVPLHRTAPFLEAMGERVGAVVAEAGGHVLTGHEVLDSRRTPAGLWQTRIRNRATGAERDLLSENIVIATGGYQSESNVTAASVAGAPLGEQVGTRLMLCDDMLRTGGIDRLRERIAGKRAPRIAIIGASTSAIASAVLLLKSDIPFGAESLVLLHREDLRPWYPSAEAAHADGFTDFGPDDICPLSGFVYRLAGFRLEARELVLRMLRIGGRTPDPRVRLHQLAGPDPETAKLLAEADVVVAALGYRPHALPLLDATGNRIALTAHAPGRPRLADQLCRVTDAEGQPIPGAYGIGLAAGFVPEGRLGGEKSFKGKANGLWQWQNDVGQLIVDQLLGQSVSLAA</sequence>
<proteinExistence type="inferred from homology"/>
<gene>
    <name evidence="4" type="ORF">GGR46_000600</name>
</gene>
<dbReference type="InterPro" id="IPR015421">
    <property type="entry name" value="PyrdxlP-dep_Trfase_major"/>
</dbReference>
<organism evidence="4 5">
    <name type="scientific">Sphingomonas kyeonggiensis</name>
    <dbReference type="NCBI Taxonomy" id="1268553"/>
    <lineage>
        <taxon>Bacteria</taxon>
        <taxon>Pseudomonadati</taxon>
        <taxon>Pseudomonadota</taxon>
        <taxon>Alphaproteobacteria</taxon>
        <taxon>Sphingomonadales</taxon>
        <taxon>Sphingomonadaceae</taxon>
        <taxon>Sphingomonas</taxon>
    </lineage>
</organism>
<evidence type="ECO:0000313" key="4">
    <source>
        <dbReference type="EMBL" id="MBB4097067.1"/>
    </source>
</evidence>
<dbReference type="Pfam" id="PF01041">
    <property type="entry name" value="DegT_DnrJ_EryC1"/>
    <property type="match status" value="1"/>
</dbReference>
<evidence type="ECO:0000256" key="3">
    <source>
        <dbReference type="RuleBase" id="RU004508"/>
    </source>
</evidence>
<dbReference type="InterPro" id="IPR000653">
    <property type="entry name" value="DegT/StrS_aminotransferase"/>
</dbReference>
<dbReference type="AlphaFoldDB" id="A0A7W6JRB2"/>
<protein>
    <submittedName>
        <fullName evidence="4">dTDP-4-amino-4,6-dideoxygalactose transaminase</fullName>
    </submittedName>
</protein>
<reference evidence="4 5" key="1">
    <citation type="submission" date="2020-08" db="EMBL/GenBank/DDBJ databases">
        <title>Genomic Encyclopedia of Type Strains, Phase IV (KMG-IV): sequencing the most valuable type-strain genomes for metagenomic binning, comparative biology and taxonomic classification.</title>
        <authorList>
            <person name="Goeker M."/>
        </authorList>
    </citation>
    <scope>NUCLEOTIDE SEQUENCE [LARGE SCALE GENOMIC DNA]</scope>
    <source>
        <strain evidence="4 5">DSM 101806</strain>
    </source>
</reference>
<keyword evidence="5" id="KW-1185">Reference proteome</keyword>
<dbReference type="PANTHER" id="PTHR30244:SF9">
    <property type="entry name" value="PROTEIN RV3402C"/>
    <property type="match status" value="1"/>
</dbReference>
<dbReference type="GO" id="GO:0000271">
    <property type="term" value="P:polysaccharide biosynthetic process"/>
    <property type="evidence" value="ECO:0007669"/>
    <property type="project" value="TreeGrafter"/>
</dbReference>
<name>A0A7W6JRB2_9SPHN</name>
<comment type="caution">
    <text evidence="4">The sequence shown here is derived from an EMBL/GenBank/DDBJ whole genome shotgun (WGS) entry which is preliminary data.</text>
</comment>
<dbReference type="PANTHER" id="PTHR30244">
    <property type="entry name" value="TRANSAMINASE"/>
    <property type="match status" value="1"/>
</dbReference>
<dbReference type="Gene3D" id="3.50.50.60">
    <property type="entry name" value="FAD/NAD(P)-binding domain"/>
    <property type="match status" value="1"/>
</dbReference>
<dbReference type="GO" id="GO:0008483">
    <property type="term" value="F:transaminase activity"/>
    <property type="evidence" value="ECO:0007669"/>
    <property type="project" value="TreeGrafter"/>
</dbReference>
<dbReference type="InterPro" id="IPR015424">
    <property type="entry name" value="PyrdxlP-dep_Trfase"/>
</dbReference>
<evidence type="ECO:0000256" key="1">
    <source>
        <dbReference type="ARBA" id="ARBA00022898"/>
    </source>
</evidence>
<dbReference type="GO" id="GO:0030170">
    <property type="term" value="F:pyridoxal phosphate binding"/>
    <property type="evidence" value="ECO:0007669"/>
    <property type="project" value="TreeGrafter"/>
</dbReference>
<evidence type="ECO:0000313" key="5">
    <source>
        <dbReference type="Proteomes" id="UP000557392"/>
    </source>
</evidence>
<dbReference type="EMBL" id="JACIEH010000001">
    <property type="protein sequence ID" value="MBB4097067.1"/>
    <property type="molecule type" value="Genomic_DNA"/>
</dbReference>
<evidence type="ECO:0000256" key="2">
    <source>
        <dbReference type="ARBA" id="ARBA00037999"/>
    </source>
</evidence>
<comment type="similarity">
    <text evidence="2 3">Belongs to the DegT/DnrJ/EryC1 family.</text>
</comment>
<dbReference type="RefSeq" id="WP_183994430.1">
    <property type="nucleotide sequence ID" value="NZ_JACIEH010000001.1"/>
</dbReference>
<dbReference type="InterPro" id="IPR036188">
    <property type="entry name" value="FAD/NAD-bd_sf"/>
</dbReference>